<evidence type="ECO:0000313" key="6">
    <source>
        <dbReference type="EMBL" id="KAJ8725989.1"/>
    </source>
</evidence>
<dbReference type="Gene3D" id="3.40.50.720">
    <property type="entry name" value="NAD(P)-binding Rossmann-like Domain"/>
    <property type="match status" value="1"/>
</dbReference>
<gene>
    <name evidence="6" type="ORF">PYW07_000687</name>
</gene>
<dbReference type="Proteomes" id="UP001231518">
    <property type="component" value="Chromosome 10"/>
</dbReference>
<accession>A0AAD7YS45</accession>
<dbReference type="EMBL" id="JARGEI010000009">
    <property type="protein sequence ID" value="KAJ8725989.1"/>
    <property type="molecule type" value="Genomic_DNA"/>
</dbReference>
<evidence type="ECO:0000256" key="2">
    <source>
        <dbReference type="ARBA" id="ARBA00022857"/>
    </source>
</evidence>
<protein>
    <recommendedName>
        <fullName evidence="4">carbonyl reductase (NADPH)</fullName>
        <ecNumber evidence="4">1.1.1.184</ecNumber>
    </recommendedName>
</protein>
<dbReference type="PRINTS" id="PR00081">
    <property type="entry name" value="GDHRDH"/>
</dbReference>
<dbReference type="PANTHER" id="PTHR43963">
    <property type="entry name" value="CARBONYL REDUCTASE 1-RELATED"/>
    <property type="match status" value="1"/>
</dbReference>
<reference evidence="6" key="1">
    <citation type="submission" date="2023-03" db="EMBL/GenBank/DDBJ databases">
        <title>Chromosome-level genomes of two armyworms, Mythimna separata and Mythimna loreyi, provide insights into the biosynthesis and reception of sex pheromones.</title>
        <authorList>
            <person name="Zhao H."/>
        </authorList>
    </citation>
    <scope>NUCLEOTIDE SEQUENCE</scope>
    <source>
        <strain evidence="6">BeijingLab</strain>
        <tissue evidence="6">Pupa</tissue>
    </source>
</reference>
<comment type="similarity">
    <text evidence="1 5">Belongs to the short-chain dehydrogenases/reductases (SDR) family.</text>
</comment>
<organism evidence="6 7">
    <name type="scientific">Mythimna separata</name>
    <name type="common">Oriental armyworm</name>
    <name type="synonym">Pseudaletia separata</name>
    <dbReference type="NCBI Taxonomy" id="271217"/>
    <lineage>
        <taxon>Eukaryota</taxon>
        <taxon>Metazoa</taxon>
        <taxon>Ecdysozoa</taxon>
        <taxon>Arthropoda</taxon>
        <taxon>Hexapoda</taxon>
        <taxon>Insecta</taxon>
        <taxon>Pterygota</taxon>
        <taxon>Neoptera</taxon>
        <taxon>Endopterygota</taxon>
        <taxon>Lepidoptera</taxon>
        <taxon>Glossata</taxon>
        <taxon>Ditrysia</taxon>
        <taxon>Noctuoidea</taxon>
        <taxon>Noctuidae</taxon>
        <taxon>Noctuinae</taxon>
        <taxon>Hadenini</taxon>
        <taxon>Mythimna</taxon>
    </lineage>
</organism>
<keyword evidence="7" id="KW-1185">Reference proteome</keyword>
<dbReference type="GO" id="GO:0004090">
    <property type="term" value="F:carbonyl reductase (NADPH) activity"/>
    <property type="evidence" value="ECO:0007669"/>
    <property type="project" value="UniProtKB-EC"/>
</dbReference>
<evidence type="ECO:0000256" key="3">
    <source>
        <dbReference type="ARBA" id="ARBA00023002"/>
    </source>
</evidence>
<sequence length="293" mass="33210">MVKVAVVTGSNKGIGFGIVKGLLKRFDGVVYLTSRDDGRGKAAVAKLNELGLKPEYHQLDVTDRDSVIRFRDHIKEKYGGIDILVNNAAVANSTSFYNNYEECKTIIEINYLSILTIQELIFPLVRENGRILNISSDCGHLSNIRNIYWVKRLSKKDLKVEDINDFANWFLEGIKEENFNYDDIADEGTVAAYRVAKVALSAITMLQQKELESKNISVNSMHPGLVQTDMTHGIGFYDIDQAAETPIYLVLDAPDSLKGAYVWYDRKVLDWYDYKADYFFKTSTLKTSTQKSE</sequence>
<dbReference type="EC" id="1.1.1.184" evidence="4"/>
<dbReference type="InterPro" id="IPR045313">
    <property type="entry name" value="CBR1-like"/>
</dbReference>
<dbReference type="SUPFAM" id="SSF51735">
    <property type="entry name" value="NAD(P)-binding Rossmann-fold domains"/>
    <property type="match status" value="1"/>
</dbReference>
<keyword evidence="2" id="KW-0521">NADP</keyword>
<name>A0AAD7YS45_MYTSE</name>
<dbReference type="InterPro" id="IPR036291">
    <property type="entry name" value="NAD(P)-bd_dom_sf"/>
</dbReference>
<dbReference type="CDD" id="cd05324">
    <property type="entry name" value="carb_red_PTCR-like_SDR_c"/>
    <property type="match status" value="1"/>
</dbReference>
<dbReference type="PANTHER" id="PTHR43963:SF4">
    <property type="entry name" value="CARBONYL REDUCTASE (NADPH)"/>
    <property type="match status" value="1"/>
</dbReference>
<dbReference type="PRINTS" id="PR00080">
    <property type="entry name" value="SDRFAMILY"/>
</dbReference>
<dbReference type="InterPro" id="IPR002347">
    <property type="entry name" value="SDR_fam"/>
</dbReference>
<evidence type="ECO:0000256" key="1">
    <source>
        <dbReference type="ARBA" id="ARBA00006484"/>
    </source>
</evidence>
<dbReference type="Pfam" id="PF00106">
    <property type="entry name" value="adh_short"/>
    <property type="match status" value="2"/>
</dbReference>
<evidence type="ECO:0000256" key="4">
    <source>
        <dbReference type="ARBA" id="ARBA00026118"/>
    </source>
</evidence>
<proteinExistence type="inferred from homology"/>
<evidence type="ECO:0000256" key="5">
    <source>
        <dbReference type="RuleBase" id="RU000363"/>
    </source>
</evidence>
<keyword evidence="3" id="KW-0560">Oxidoreductase</keyword>
<evidence type="ECO:0000313" key="7">
    <source>
        <dbReference type="Proteomes" id="UP001231518"/>
    </source>
</evidence>
<dbReference type="AlphaFoldDB" id="A0AAD7YS45"/>
<comment type="caution">
    <text evidence="6">The sequence shown here is derived from an EMBL/GenBank/DDBJ whole genome shotgun (WGS) entry which is preliminary data.</text>
</comment>